<comment type="caution">
    <text evidence="3">The sequence shown here is derived from an EMBL/GenBank/DDBJ whole genome shotgun (WGS) entry which is preliminary data.</text>
</comment>
<feature type="compositionally biased region" description="Low complexity" evidence="2">
    <location>
        <begin position="229"/>
        <end position="239"/>
    </location>
</feature>
<feature type="region of interest" description="Disordered" evidence="2">
    <location>
        <begin position="189"/>
        <end position="306"/>
    </location>
</feature>
<organism evidence="3 4">
    <name type="scientific">Prorocentrum cordatum</name>
    <dbReference type="NCBI Taxonomy" id="2364126"/>
    <lineage>
        <taxon>Eukaryota</taxon>
        <taxon>Sar</taxon>
        <taxon>Alveolata</taxon>
        <taxon>Dinophyceae</taxon>
        <taxon>Prorocentrales</taxon>
        <taxon>Prorocentraceae</taxon>
        <taxon>Prorocentrum</taxon>
    </lineage>
</organism>
<feature type="compositionally biased region" description="Basic residues" evidence="2">
    <location>
        <begin position="96"/>
        <end position="108"/>
    </location>
</feature>
<feature type="region of interest" description="Disordered" evidence="2">
    <location>
        <begin position="38"/>
        <end position="120"/>
    </location>
</feature>
<feature type="compositionally biased region" description="Gly residues" evidence="2">
    <location>
        <begin position="61"/>
        <end position="75"/>
    </location>
</feature>
<reference evidence="3" key="1">
    <citation type="submission" date="2023-10" db="EMBL/GenBank/DDBJ databases">
        <authorList>
            <person name="Chen Y."/>
            <person name="Shah S."/>
            <person name="Dougan E. K."/>
            <person name="Thang M."/>
            <person name="Chan C."/>
        </authorList>
    </citation>
    <scope>NUCLEOTIDE SEQUENCE [LARGE SCALE GENOMIC DNA]</scope>
</reference>
<protein>
    <submittedName>
        <fullName evidence="3">Uncharacterized protein</fullName>
    </submittedName>
</protein>
<name>A0ABN9PLH8_9DINO</name>
<keyword evidence="1" id="KW-0175">Coiled coil</keyword>
<feature type="compositionally biased region" description="Low complexity" evidence="2">
    <location>
        <begin position="81"/>
        <end position="95"/>
    </location>
</feature>
<evidence type="ECO:0000313" key="4">
    <source>
        <dbReference type="Proteomes" id="UP001189429"/>
    </source>
</evidence>
<evidence type="ECO:0000256" key="2">
    <source>
        <dbReference type="SAM" id="MobiDB-lite"/>
    </source>
</evidence>
<sequence>MPDLTLASRGQLDGSLCVPFALITPCPPFVPAVAGAKPGARARAPAARREGLRSGRWSRAGGQGLAHGSAGGVHGGEQDRGGLAAARGAAQGHARGLPRGRRPSGRRRGREDTLLREGRGDVAGRRVAEGALAKLERNRAKLQQAEAAACAAQARAQVSLDNMEARRETLCALASDVVSSTLLALRASTARVPTASSQEADSAKSDVAAMHVSQSTPEEPPPRATTQEGPPGAAPTALPGPNPFSADVGRCRRLDLPPPERLEGACRSDPRATMGPSMASWTNSQGPPPGSVLRPPEAGAARARMGCAPPRCLQLLPCARLR</sequence>
<evidence type="ECO:0000313" key="3">
    <source>
        <dbReference type="EMBL" id="CAK0792509.1"/>
    </source>
</evidence>
<feature type="compositionally biased region" description="Basic and acidic residues" evidence="2">
    <location>
        <begin position="109"/>
        <end position="120"/>
    </location>
</feature>
<evidence type="ECO:0000256" key="1">
    <source>
        <dbReference type="SAM" id="Coils"/>
    </source>
</evidence>
<feature type="compositionally biased region" description="Basic and acidic residues" evidence="2">
    <location>
        <begin position="249"/>
        <end position="270"/>
    </location>
</feature>
<accession>A0ABN9PLH8</accession>
<feature type="coiled-coil region" evidence="1">
    <location>
        <begin position="125"/>
        <end position="152"/>
    </location>
</feature>
<keyword evidence="4" id="KW-1185">Reference proteome</keyword>
<proteinExistence type="predicted"/>
<dbReference type="Proteomes" id="UP001189429">
    <property type="component" value="Unassembled WGS sequence"/>
</dbReference>
<dbReference type="EMBL" id="CAUYUJ010000780">
    <property type="protein sequence ID" value="CAK0792509.1"/>
    <property type="molecule type" value="Genomic_DNA"/>
</dbReference>
<gene>
    <name evidence="3" type="ORF">PCOR1329_LOCUS3073</name>
</gene>